<dbReference type="GO" id="GO:0061462">
    <property type="term" value="P:protein localization to lysosome"/>
    <property type="evidence" value="ECO:0007669"/>
    <property type="project" value="TreeGrafter"/>
</dbReference>
<dbReference type="Pfam" id="PF09404">
    <property type="entry name" value="C12orf66_like"/>
    <property type="match status" value="2"/>
</dbReference>
<evidence type="ECO:0000313" key="2">
    <source>
        <dbReference type="EMBL" id="CEG35789.1"/>
    </source>
</evidence>
<dbReference type="OMA" id="IMLILET"/>
<sequence length="774" mass="86788">MDDAIGRLFTQYLPTYFDLLEKYQYQKALLIVKDEEDSQWKGWDAVKVMIKLGASCESTYHSMKYLEAELVQTNTIEQMYSNLIVLMKYLADELKPIVTKQSRHFSIHSPTLKSNRNGSGTTIEGQEIIKEETESTRLAEIAICGDLKYYVDLLTQGAEFFSLRAPTIRIYCGLALTTVPRDYHNMLKQIKSMLPRYDALDHPLLKTMKLSAMEELRTLHAALQCEIQVAEYDFTRSIVALHGLKSQLRSWCDHIDASSDYPLFEGDDTGYIAGCDDEGMLLDESDENYDFLSDSIYSNASCHSTSSLVRGHLLNLSVSCDSRGVSCSAQGGRHVNTADDRADEKSSLENNQSGFSLTSSFSPASSETQSTFRRLFSHSNLLRRGSGLASALPNCRGLVQKPGDPYINSKSAKSSMPNNALEQAILGVKNGLGCNGGGTGVSLGAQGTSMGGGMVLGGTNLVAAEMMASSMKKQERDDGFALPVFQWSKRFYRSLVAKFTLYFHQWLDSFEKKTDLFTLELMRFIKTPLGISYLGLMDVLLSRAQRGNESTFRVMLILETQALENKGTHYYENGYRCPSSSDALYRRSDKKYQEEESDQVMKQKAIVLDEPSNSSGVNSSARSPSKGVAPLIDYRQSSDQEAYHALFTRIDREENEEQNDFSELWGLRSWPAVFCYPEESPPLDHWPNIISLIMDNRATIDSVCPVFQHFERRLKTTYYLSRVDEAMFLVLLAKEGKKSSEKIAQDFMRTVTENLQHLGVFAPRLSALASASSV</sequence>
<evidence type="ECO:0000256" key="1">
    <source>
        <dbReference type="SAM" id="MobiDB-lite"/>
    </source>
</evidence>
<reference evidence="3" key="1">
    <citation type="submission" date="2014-09" db="EMBL/GenBank/DDBJ databases">
        <authorList>
            <person name="Sharma Rahul"/>
            <person name="Thines Marco"/>
        </authorList>
    </citation>
    <scope>NUCLEOTIDE SEQUENCE [LARGE SCALE GENOMIC DNA]</scope>
</reference>
<feature type="compositionally biased region" description="Low complexity" evidence="1">
    <location>
        <begin position="353"/>
        <end position="365"/>
    </location>
</feature>
<dbReference type="RefSeq" id="XP_024572158.1">
    <property type="nucleotide sequence ID" value="XM_024728081.1"/>
</dbReference>
<dbReference type="PANTHER" id="PTHR31581:SF1">
    <property type="entry name" value="KICSTOR SUBUNIT 2"/>
    <property type="match status" value="1"/>
</dbReference>
<name>A0A0P1A6T0_PLAHL</name>
<dbReference type="InterPro" id="IPR018544">
    <property type="entry name" value="KICS_2"/>
</dbReference>
<keyword evidence="3" id="KW-1185">Reference proteome</keyword>
<dbReference type="PANTHER" id="PTHR31581">
    <property type="entry name" value="KICSTOR COMPLEX PROTEIN C12ORF66"/>
    <property type="match status" value="1"/>
</dbReference>
<dbReference type="GO" id="GO:1904262">
    <property type="term" value="P:negative regulation of TORC1 signaling"/>
    <property type="evidence" value="ECO:0007669"/>
    <property type="project" value="TreeGrafter"/>
</dbReference>
<dbReference type="Gene3D" id="3.30.450.240">
    <property type="match status" value="1"/>
</dbReference>
<dbReference type="GO" id="GO:0034198">
    <property type="term" value="P:cellular response to amino acid starvation"/>
    <property type="evidence" value="ECO:0007669"/>
    <property type="project" value="TreeGrafter"/>
</dbReference>
<feature type="region of interest" description="Disordered" evidence="1">
    <location>
        <begin position="329"/>
        <end position="365"/>
    </location>
</feature>
<dbReference type="OrthoDB" id="18134at2759"/>
<dbReference type="SUPFAM" id="SSF160651">
    <property type="entry name" value="FLJ32549 C-terminal domain-like"/>
    <property type="match status" value="1"/>
</dbReference>
<dbReference type="Proteomes" id="UP000054928">
    <property type="component" value="Unassembled WGS sequence"/>
</dbReference>
<protein>
    <submittedName>
        <fullName evidence="2">Uncharacterized protein</fullName>
    </submittedName>
</protein>
<feature type="compositionally biased region" description="Basic and acidic residues" evidence="1">
    <location>
        <begin position="336"/>
        <end position="347"/>
    </location>
</feature>
<dbReference type="EMBL" id="CCYD01000109">
    <property type="protein sequence ID" value="CEG35789.1"/>
    <property type="molecule type" value="Genomic_DNA"/>
</dbReference>
<accession>A0A0P1A6T0</accession>
<dbReference type="AlphaFoldDB" id="A0A0P1A6T0"/>
<dbReference type="GO" id="GO:0042149">
    <property type="term" value="P:cellular response to glucose starvation"/>
    <property type="evidence" value="ECO:0007669"/>
    <property type="project" value="TreeGrafter"/>
</dbReference>
<organism evidence="2 3">
    <name type="scientific">Plasmopara halstedii</name>
    <name type="common">Downy mildew of sunflower</name>
    <dbReference type="NCBI Taxonomy" id="4781"/>
    <lineage>
        <taxon>Eukaryota</taxon>
        <taxon>Sar</taxon>
        <taxon>Stramenopiles</taxon>
        <taxon>Oomycota</taxon>
        <taxon>Peronosporomycetes</taxon>
        <taxon>Peronosporales</taxon>
        <taxon>Peronosporaceae</taxon>
        <taxon>Plasmopara</taxon>
    </lineage>
</organism>
<evidence type="ECO:0000313" key="3">
    <source>
        <dbReference type="Proteomes" id="UP000054928"/>
    </source>
</evidence>
<dbReference type="SUPFAM" id="SSF158548">
    <property type="entry name" value="FLJ32549 domain-like"/>
    <property type="match status" value="1"/>
</dbReference>
<proteinExistence type="predicted"/>
<dbReference type="InterPro" id="IPR038060">
    <property type="entry name" value="C12orf66-like_central_sf"/>
</dbReference>
<dbReference type="Gene3D" id="1.10.3450.30">
    <property type="match status" value="2"/>
</dbReference>
<dbReference type="GeneID" id="36395175"/>